<dbReference type="Reactome" id="R-CEL-9013406">
    <property type="pathway name" value="RHOQ GTPase cycle"/>
</dbReference>
<dbReference type="DIP" id="DIP-25029N"/>
<dbReference type="SUPFAM" id="SSF48350">
    <property type="entry name" value="GTPase activation domain, GAP"/>
    <property type="match status" value="1"/>
</dbReference>
<dbReference type="Reactome" id="R-CEL-9013423">
    <property type="pathway name" value="RAC3 GTPase cycle"/>
</dbReference>
<dbReference type="UCSC" id="W02B12.8a">
    <property type="organism name" value="c. elegans"/>
</dbReference>
<proteinExistence type="evidence at protein level"/>
<dbReference type="eggNOG" id="KOG4406">
    <property type="taxonomic scope" value="Eukaryota"/>
</dbReference>
<dbReference type="PaxDb" id="6239-W02B12.8a"/>
<sequence length="444" mass="50655">MDTKHPPDPSGPSDPNINLGEFEDPVDGYADDDLLTPDDLSVSVTGMTPSRSFLETEEFETELGGVEPFEDLFNDISAHEIIQVIADGDRVGRPIVVVYAYRLPSSKEIDHARLLQYLVQIIDKIVDQDYTIVYFHYGLRSHNKPPVRWLFQAYKQLDRRFKKNLKALYVVHPTRFIRIIFSLFKGFISSKFENKFHYVMCIDELENALSVARLNLPSPIRDHDKSFSTQSNRPETPPAQPLPTQQFGVPLEFILSHCGGNIPPIVDQLIEYLEAHALTMEGVFRKSANIGSIKRLQDRINKGEKIDFENDPEYKDNEYVASLHASVLLKTFFRSLGEPLTTNRLYPKLAALSEVSKTEKSAAVKEFVKLLPRENYILLKTVIKFLTRVAENSKVNLMTANNLSVVFGPNLTWPTDQEVPISQLNNLNNFCYKLIVDYDSVFDH</sequence>
<dbReference type="PROSITE" id="PS50238">
    <property type="entry name" value="RHOGAP"/>
    <property type="match status" value="1"/>
</dbReference>
<dbReference type="SUPFAM" id="SSF52087">
    <property type="entry name" value="CRAL/TRIO domain"/>
    <property type="match status" value="1"/>
</dbReference>
<evidence type="ECO:0000313" key="6">
    <source>
        <dbReference type="WormBase" id="W02B12.8a"/>
    </source>
</evidence>
<keyword evidence="5" id="KW-1185">Reference proteome</keyword>
<dbReference type="HOGENOM" id="CLU_030214_1_0_1"/>
<dbReference type="Proteomes" id="UP000001940">
    <property type="component" value="Chromosome II"/>
</dbReference>
<organism evidence="4 5">
    <name type="scientific">Caenorhabditis elegans</name>
    <dbReference type="NCBI Taxonomy" id="6239"/>
    <lineage>
        <taxon>Eukaryota</taxon>
        <taxon>Metazoa</taxon>
        <taxon>Ecdysozoa</taxon>
        <taxon>Nematoda</taxon>
        <taxon>Chromadorea</taxon>
        <taxon>Rhabditida</taxon>
        <taxon>Rhabditina</taxon>
        <taxon>Rhabditomorpha</taxon>
        <taxon>Rhabditoidea</taxon>
        <taxon>Rhabditidae</taxon>
        <taxon>Peloderinae</taxon>
        <taxon>Caenorhabditis</taxon>
    </lineage>
</organism>
<reference evidence="4 5" key="1">
    <citation type="journal article" date="1998" name="Science">
        <title>Genome sequence of the nematode C. elegans: a platform for investigating biology.</title>
        <authorList>
            <consortium name="The C. elegans sequencing consortium"/>
            <person name="Sulson J.E."/>
            <person name="Waterston R."/>
        </authorList>
    </citation>
    <scope>NUCLEOTIDE SEQUENCE [LARGE SCALE GENOMIC DNA]</scope>
    <source>
        <strain evidence="4 5">Bristol N2</strain>
    </source>
</reference>
<dbReference type="Reactome" id="R-CEL-9013149">
    <property type="pathway name" value="RAC1 GTPase cycle"/>
</dbReference>
<dbReference type="CTD" id="174751"/>
<dbReference type="Pfam" id="PF13716">
    <property type="entry name" value="CRAL_TRIO_2"/>
    <property type="match status" value="1"/>
</dbReference>
<protein>
    <submittedName>
        <fullName evidence="4">Rho GTPase-activating protein 68F</fullName>
    </submittedName>
</protein>
<dbReference type="EMBL" id="BX284602">
    <property type="protein sequence ID" value="CAA91403.1"/>
    <property type="molecule type" value="Genomic_DNA"/>
</dbReference>
<dbReference type="GeneID" id="174751"/>
<dbReference type="FunFam" id="1.10.555.10:FF:000108">
    <property type="entry name" value="Rho GTPase Activating protein"/>
    <property type="match status" value="1"/>
</dbReference>
<dbReference type="GO" id="GO:0005096">
    <property type="term" value="F:GTPase activator activity"/>
    <property type="evidence" value="ECO:0000318"/>
    <property type="project" value="GO_Central"/>
</dbReference>
<evidence type="ECO:0000313" key="5">
    <source>
        <dbReference type="Proteomes" id="UP000001940"/>
    </source>
</evidence>
<dbReference type="FunCoup" id="Q23130">
    <property type="interactions" value="2060"/>
</dbReference>
<dbReference type="Reactome" id="R-CEL-9035034">
    <property type="pathway name" value="RHOF GTPase cycle"/>
</dbReference>
<feature type="domain" description="CRAL-TRIO" evidence="2">
    <location>
        <begin position="72"/>
        <end position="228"/>
    </location>
</feature>
<dbReference type="Reactome" id="R-CEL-9013404">
    <property type="pathway name" value="RAC2 GTPase cycle"/>
</dbReference>
<dbReference type="PROSITE" id="PS50191">
    <property type="entry name" value="CRAL_TRIO"/>
    <property type="match status" value="1"/>
</dbReference>
<dbReference type="GO" id="GO:0005737">
    <property type="term" value="C:cytoplasm"/>
    <property type="evidence" value="ECO:0000318"/>
    <property type="project" value="GO_Central"/>
</dbReference>
<feature type="domain" description="Rho-GAP" evidence="3">
    <location>
        <begin position="249"/>
        <end position="442"/>
    </location>
</feature>
<evidence type="ECO:0007829" key="7">
    <source>
        <dbReference type="PeptideAtlas" id="Q23130"/>
    </source>
</evidence>
<dbReference type="AGR" id="WB:WBGene00012203"/>
<evidence type="ECO:0000259" key="2">
    <source>
        <dbReference type="PROSITE" id="PS50191"/>
    </source>
</evidence>
<dbReference type="InterPro" id="IPR000198">
    <property type="entry name" value="RhoGAP_dom"/>
</dbReference>
<dbReference type="OMA" id="SHNPDCD"/>
<feature type="compositionally biased region" description="Acidic residues" evidence="1">
    <location>
        <begin position="21"/>
        <end position="30"/>
    </location>
</feature>
<dbReference type="SMR" id="Q23130"/>
<dbReference type="InParanoid" id="Q23130"/>
<dbReference type="FunFam" id="3.40.525.10:FF:000007">
    <property type="entry name" value="rho GTPase-activating protein 1"/>
    <property type="match status" value="1"/>
</dbReference>
<dbReference type="Reactome" id="R-CEL-8980692">
    <property type="pathway name" value="RHOA GTPase cycle"/>
</dbReference>
<dbReference type="InterPro" id="IPR008936">
    <property type="entry name" value="Rho_GTPase_activation_prot"/>
</dbReference>
<dbReference type="SMART" id="SM00324">
    <property type="entry name" value="RhoGAP"/>
    <property type="match status" value="1"/>
</dbReference>
<dbReference type="GO" id="GO:0030695">
    <property type="term" value="F:GTPase regulator activity"/>
    <property type="evidence" value="ECO:0000314"/>
    <property type="project" value="WormBase"/>
</dbReference>
<gene>
    <name evidence="4 6" type="primary">rga-1</name>
    <name evidence="4" type="ORF">CELE_W02B12.8</name>
    <name evidence="6" type="ORF">W02B12.8</name>
</gene>
<name>Q23130_CAEEL</name>
<dbReference type="PIR" id="T26092">
    <property type="entry name" value="T26092"/>
</dbReference>
<dbReference type="Reactome" id="R-CEL-9013148">
    <property type="pathway name" value="CDC42 GTPase cycle"/>
</dbReference>
<dbReference type="Pfam" id="PF00620">
    <property type="entry name" value="RhoGAP"/>
    <property type="match status" value="1"/>
</dbReference>
<dbReference type="Reactome" id="R-CEL-9013408">
    <property type="pathway name" value="RHOG GTPase cycle"/>
</dbReference>
<dbReference type="Bgee" id="WBGene00012203">
    <property type="expression patterns" value="Expressed in pharyngeal muscle cell (C elegans) and 4 other cell types or tissues"/>
</dbReference>
<dbReference type="Reactome" id="R-CEL-9013026">
    <property type="pathway name" value="RHOB GTPase cycle"/>
</dbReference>
<feature type="region of interest" description="Disordered" evidence="1">
    <location>
        <begin position="1"/>
        <end position="30"/>
    </location>
</feature>
<dbReference type="GO" id="GO:2001136">
    <property type="term" value="P:negative regulation of endocytic recycling"/>
    <property type="evidence" value="ECO:0000318"/>
    <property type="project" value="GO_Central"/>
</dbReference>
<dbReference type="InterPro" id="IPR036865">
    <property type="entry name" value="CRAL-TRIO_dom_sf"/>
</dbReference>
<evidence type="ECO:0000259" key="3">
    <source>
        <dbReference type="PROSITE" id="PS50238"/>
    </source>
</evidence>
<dbReference type="STRING" id="6239.W02B12.8a.1"/>
<dbReference type="RefSeq" id="NP_001022390.1">
    <property type="nucleotide sequence ID" value="NM_001027219.6"/>
</dbReference>
<dbReference type="ExpressionAtlas" id="Q23130">
    <property type="expression patterns" value="baseline and differential"/>
</dbReference>
<dbReference type="PeptideAtlas" id="Q23130"/>
<dbReference type="InterPro" id="IPR001251">
    <property type="entry name" value="CRAL-TRIO_dom"/>
</dbReference>
<dbReference type="IntAct" id="Q23130">
    <property type="interactions" value="1"/>
</dbReference>
<dbReference type="GO" id="GO:0007264">
    <property type="term" value="P:small GTPase-mediated signal transduction"/>
    <property type="evidence" value="ECO:0000318"/>
    <property type="project" value="GO_Central"/>
</dbReference>
<dbReference type="Gene3D" id="3.40.525.10">
    <property type="entry name" value="CRAL-TRIO lipid binding domain"/>
    <property type="match status" value="1"/>
</dbReference>
<dbReference type="WormBase" id="W02B12.8a">
    <property type="protein sequence ID" value="CE03768"/>
    <property type="gene ID" value="WBGene00012203"/>
    <property type="gene designation" value="rga-1"/>
</dbReference>
<dbReference type="Reactome" id="R-CEL-9013405">
    <property type="pathway name" value="RHOD GTPase cycle"/>
</dbReference>
<dbReference type="OrthoDB" id="19923at2759"/>
<dbReference type="AlphaFoldDB" id="Q23130"/>
<dbReference type="Gene3D" id="1.10.555.10">
    <property type="entry name" value="Rho GTPase activation protein"/>
    <property type="match status" value="1"/>
</dbReference>
<dbReference type="PANTHER" id="PTHR45808:SF2">
    <property type="entry name" value="RHO GTPASE-ACTIVATING PROTEIN 68F"/>
    <property type="match status" value="1"/>
</dbReference>
<dbReference type="PhylomeDB" id="Q23130"/>
<dbReference type="KEGG" id="cel:CELE_W02B12.8"/>
<dbReference type="SMART" id="SM00516">
    <property type="entry name" value="SEC14"/>
    <property type="match status" value="1"/>
</dbReference>
<feature type="region of interest" description="Disordered" evidence="1">
    <location>
        <begin position="223"/>
        <end position="242"/>
    </location>
</feature>
<dbReference type="CDD" id="cd00170">
    <property type="entry name" value="SEC14"/>
    <property type="match status" value="1"/>
</dbReference>
<dbReference type="Reactome" id="R-CEL-9013409">
    <property type="pathway name" value="RHOJ GTPase cycle"/>
</dbReference>
<evidence type="ECO:0000313" key="4">
    <source>
        <dbReference type="EMBL" id="CAA91403.1"/>
    </source>
</evidence>
<keyword evidence="7" id="KW-1267">Proteomics identification</keyword>
<accession>Q23130</accession>
<evidence type="ECO:0000256" key="1">
    <source>
        <dbReference type="SAM" id="MobiDB-lite"/>
    </source>
</evidence>
<dbReference type="PANTHER" id="PTHR45808">
    <property type="entry name" value="RHO GTPASE-ACTIVATING PROTEIN 68F"/>
    <property type="match status" value="1"/>
</dbReference>